<evidence type="ECO:0000313" key="7">
    <source>
        <dbReference type="Proteomes" id="UP000094291"/>
    </source>
</evidence>
<dbReference type="GO" id="GO:0000976">
    <property type="term" value="F:transcription cis-regulatory region binding"/>
    <property type="evidence" value="ECO:0007669"/>
    <property type="project" value="TreeGrafter"/>
</dbReference>
<reference evidence="6 7" key="1">
    <citation type="submission" date="2016-08" db="EMBL/GenBank/DDBJ databases">
        <authorList>
            <person name="Seilhamer J.J."/>
        </authorList>
    </citation>
    <scope>NUCLEOTIDE SEQUENCE [LARGE SCALE GENOMIC DNA]</scope>
    <source>
        <strain evidence="6 7">PH27A</strain>
    </source>
</reference>
<evidence type="ECO:0000256" key="4">
    <source>
        <dbReference type="ARBA" id="ARBA00023163"/>
    </source>
</evidence>
<dbReference type="Pfam" id="PF00126">
    <property type="entry name" value="HTH_1"/>
    <property type="match status" value="1"/>
</dbReference>
<keyword evidence="2" id="KW-0805">Transcription regulation</keyword>
<evidence type="ECO:0000256" key="1">
    <source>
        <dbReference type="ARBA" id="ARBA00009437"/>
    </source>
</evidence>
<dbReference type="PROSITE" id="PS50931">
    <property type="entry name" value="HTH_LYSR"/>
    <property type="match status" value="1"/>
</dbReference>
<dbReference type="PRINTS" id="PR00039">
    <property type="entry name" value="HTHLYSR"/>
</dbReference>
<dbReference type="STRING" id="197479.BFW38_07675"/>
<name>A0A1E2V9W6_9GAMM</name>
<dbReference type="InterPro" id="IPR036390">
    <property type="entry name" value="WH_DNA-bd_sf"/>
</dbReference>
<feature type="domain" description="HTH lysR-type" evidence="5">
    <location>
        <begin position="12"/>
        <end position="69"/>
    </location>
</feature>
<dbReference type="EMBL" id="MDTQ01000001">
    <property type="protein sequence ID" value="ODC03445.1"/>
    <property type="molecule type" value="Genomic_DNA"/>
</dbReference>
<comment type="similarity">
    <text evidence="1">Belongs to the LysR transcriptional regulatory family.</text>
</comment>
<dbReference type="Proteomes" id="UP000094291">
    <property type="component" value="Unassembled WGS sequence"/>
</dbReference>
<evidence type="ECO:0000256" key="3">
    <source>
        <dbReference type="ARBA" id="ARBA00023125"/>
    </source>
</evidence>
<gene>
    <name evidence="6" type="ORF">BFW38_07675</name>
</gene>
<dbReference type="PANTHER" id="PTHR30126:SF5">
    <property type="entry name" value="HTH-TYPE TRANSCRIPTIONAL ACTIVATOR CMPR"/>
    <property type="match status" value="1"/>
</dbReference>
<dbReference type="Gene3D" id="3.40.190.290">
    <property type="match status" value="1"/>
</dbReference>
<dbReference type="SUPFAM" id="SSF46785">
    <property type="entry name" value="Winged helix' DNA-binding domain"/>
    <property type="match status" value="1"/>
</dbReference>
<dbReference type="RefSeq" id="WP_068997861.1">
    <property type="nucleotide sequence ID" value="NZ_MDTQ01000001.1"/>
</dbReference>
<dbReference type="GO" id="GO:0003700">
    <property type="term" value="F:DNA-binding transcription factor activity"/>
    <property type="evidence" value="ECO:0007669"/>
    <property type="project" value="InterPro"/>
</dbReference>
<evidence type="ECO:0000259" key="5">
    <source>
        <dbReference type="PROSITE" id="PS50931"/>
    </source>
</evidence>
<evidence type="ECO:0000313" key="6">
    <source>
        <dbReference type="EMBL" id="ODC03445.1"/>
    </source>
</evidence>
<keyword evidence="3" id="KW-0238">DNA-binding</keyword>
<evidence type="ECO:0000256" key="2">
    <source>
        <dbReference type="ARBA" id="ARBA00023015"/>
    </source>
</evidence>
<keyword evidence="4" id="KW-0804">Transcription</keyword>
<dbReference type="Gene3D" id="1.10.10.10">
    <property type="entry name" value="Winged helix-like DNA-binding domain superfamily/Winged helix DNA-binding domain"/>
    <property type="match status" value="1"/>
</dbReference>
<protein>
    <recommendedName>
        <fullName evidence="5">HTH lysR-type domain-containing protein</fullName>
    </recommendedName>
</protein>
<dbReference type="OrthoDB" id="9785745at2"/>
<dbReference type="AlphaFoldDB" id="A0A1E2V9W6"/>
<sequence>MAQKTTNLLNRLTFRQLQVFEAVHRMRSYSRAAEFLGLTQPAVSAQIRQLEQALDQPLFEYAGKTLHITQAGQSLAASVKAVFGEINRLQMSLSEMSGSLKGELKLSSVTSAQYIMPWLIRRFSDLHPEIHIQLCVANRAQALQRLEQQRDDLTILGMAPRHKHMEFLPFLENHLIPVLPSAHPLASRKRLTPEEFLSNPLLVRESGSGTRDIVDEYCTHIRVTPEQTIELGSIEAIKAGLAQEMGVAILPWVSVRRALKQGDLVRPSVRGLPLRRSWSLVHSQQRPLSPAAQAFHEFVSSQLAAMEQAFQPPGPDNRLV</sequence>
<comment type="caution">
    <text evidence="6">The sequence shown here is derived from an EMBL/GenBank/DDBJ whole genome shotgun (WGS) entry which is preliminary data.</text>
</comment>
<accession>A0A1E2V9W6</accession>
<organism evidence="6 7">
    <name type="scientific">Terasakiispira papahanaumokuakeensis</name>
    <dbReference type="NCBI Taxonomy" id="197479"/>
    <lineage>
        <taxon>Bacteria</taxon>
        <taxon>Pseudomonadati</taxon>
        <taxon>Pseudomonadota</taxon>
        <taxon>Gammaproteobacteria</taxon>
        <taxon>Oceanospirillales</taxon>
        <taxon>Terasakiispira</taxon>
    </lineage>
</organism>
<dbReference type="InterPro" id="IPR000847">
    <property type="entry name" value="LysR_HTH_N"/>
</dbReference>
<dbReference type="InterPro" id="IPR036388">
    <property type="entry name" value="WH-like_DNA-bd_sf"/>
</dbReference>
<dbReference type="InterPro" id="IPR005119">
    <property type="entry name" value="LysR_subst-bd"/>
</dbReference>
<proteinExistence type="inferred from homology"/>
<keyword evidence="7" id="KW-1185">Reference proteome</keyword>
<dbReference type="PANTHER" id="PTHR30126">
    <property type="entry name" value="HTH-TYPE TRANSCRIPTIONAL REGULATOR"/>
    <property type="match status" value="1"/>
</dbReference>
<dbReference type="Pfam" id="PF03466">
    <property type="entry name" value="LysR_substrate"/>
    <property type="match status" value="1"/>
</dbReference>
<dbReference type="SUPFAM" id="SSF53850">
    <property type="entry name" value="Periplasmic binding protein-like II"/>
    <property type="match status" value="1"/>
</dbReference>